<organism evidence="2 3">
    <name type="scientific">Williamsia serinedens</name>
    <dbReference type="NCBI Taxonomy" id="391736"/>
    <lineage>
        <taxon>Bacteria</taxon>
        <taxon>Bacillati</taxon>
        <taxon>Actinomycetota</taxon>
        <taxon>Actinomycetes</taxon>
        <taxon>Mycobacteriales</taxon>
        <taxon>Nocardiaceae</taxon>
        <taxon>Williamsia</taxon>
    </lineage>
</organism>
<sequence>MTITDHTAPVLDVHDLHHRWEAAFNAGDIDAMISMYTDDAIIVPGPGAPEVRGTAAIRQALVDFVALGGTITGTDRFWLVADDLALGSSAHQMSGGHAPDGTPIDLHGITSEIAIRDDEGAWRFVIDHPFGGSDQG</sequence>
<keyword evidence="3" id="KW-1185">Reference proteome</keyword>
<name>A0ABT1H311_9NOCA</name>
<evidence type="ECO:0000313" key="2">
    <source>
        <dbReference type="EMBL" id="MCP2160133.1"/>
    </source>
</evidence>
<dbReference type="Proteomes" id="UP001205740">
    <property type="component" value="Unassembled WGS sequence"/>
</dbReference>
<dbReference type="InterPro" id="IPR011944">
    <property type="entry name" value="Steroid_delta5-4_isomerase"/>
</dbReference>
<gene>
    <name evidence="2" type="ORF">LX12_001312</name>
</gene>
<evidence type="ECO:0000313" key="3">
    <source>
        <dbReference type="Proteomes" id="UP001205740"/>
    </source>
</evidence>
<dbReference type="Gene3D" id="3.10.450.50">
    <property type="match status" value="1"/>
</dbReference>
<dbReference type="RefSeq" id="WP_253653708.1">
    <property type="nucleotide sequence ID" value="NZ_BAAAOE010000001.1"/>
</dbReference>
<proteinExistence type="predicted"/>
<dbReference type="InterPro" id="IPR032710">
    <property type="entry name" value="NTF2-like_dom_sf"/>
</dbReference>
<evidence type="ECO:0000259" key="1">
    <source>
        <dbReference type="Pfam" id="PF12680"/>
    </source>
</evidence>
<protein>
    <recommendedName>
        <fullName evidence="1">SnoaL-like domain-containing protein</fullName>
    </recommendedName>
</protein>
<accession>A0ABT1H311</accession>
<dbReference type="SUPFAM" id="SSF54427">
    <property type="entry name" value="NTF2-like"/>
    <property type="match status" value="1"/>
</dbReference>
<dbReference type="NCBIfam" id="TIGR02246">
    <property type="entry name" value="SgcJ/EcaC family oxidoreductase"/>
    <property type="match status" value="1"/>
</dbReference>
<dbReference type="EMBL" id="JAMTCG010000002">
    <property type="protein sequence ID" value="MCP2160133.1"/>
    <property type="molecule type" value="Genomic_DNA"/>
</dbReference>
<dbReference type="InterPro" id="IPR037401">
    <property type="entry name" value="SnoaL-like"/>
</dbReference>
<feature type="domain" description="SnoaL-like" evidence="1">
    <location>
        <begin position="19"/>
        <end position="110"/>
    </location>
</feature>
<reference evidence="2 3" key="1">
    <citation type="submission" date="2022-06" db="EMBL/GenBank/DDBJ databases">
        <title>Genomic Encyclopedia of Archaeal and Bacterial Type Strains, Phase II (KMG-II): from individual species to whole genera.</title>
        <authorList>
            <person name="Goeker M."/>
        </authorList>
    </citation>
    <scope>NUCLEOTIDE SEQUENCE [LARGE SCALE GENOMIC DNA]</scope>
    <source>
        <strain evidence="2 3">DSM 45037</strain>
    </source>
</reference>
<dbReference type="Pfam" id="PF12680">
    <property type="entry name" value="SnoaL_2"/>
    <property type="match status" value="1"/>
</dbReference>
<comment type="caution">
    <text evidence="2">The sequence shown here is derived from an EMBL/GenBank/DDBJ whole genome shotgun (WGS) entry which is preliminary data.</text>
</comment>